<dbReference type="EC" id="7.6.2.13" evidence="8"/>
<dbReference type="Gene3D" id="3.40.50.300">
    <property type="entry name" value="P-loop containing nucleotide triphosphate hydrolases"/>
    <property type="match status" value="2"/>
</dbReference>
<comment type="subcellular location">
    <subcellularLocation>
        <location evidence="1">Cell inner membrane</location>
        <topology evidence="1">Peripheral membrane protein</topology>
    </subcellularLocation>
</comment>
<accession>A0ABW4LP35</accession>
<dbReference type="Pfam" id="PF00005">
    <property type="entry name" value="ABC_tran"/>
    <property type="match status" value="2"/>
</dbReference>
<comment type="subunit">
    <text evidence="3">The complex is composed of two ATP-binding proteins (LsrA), two transmembrane proteins (LsrC and LsrD) and a solute-binding protein (LsrB).</text>
</comment>
<dbReference type="SMART" id="SM00382">
    <property type="entry name" value="AAA"/>
    <property type="match status" value="2"/>
</dbReference>
<evidence type="ECO:0000256" key="5">
    <source>
        <dbReference type="ARBA" id="ARBA00022741"/>
    </source>
</evidence>
<reference evidence="12" key="1">
    <citation type="journal article" date="2019" name="Int. J. Syst. Evol. Microbiol.">
        <title>The Global Catalogue of Microorganisms (GCM) 10K type strain sequencing project: providing services to taxonomists for standard genome sequencing and annotation.</title>
        <authorList>
            <consortium name="The Broad Institute Genomics Platform"/>
            <consortium name="The Broad Institute Genome Sequencing Center for Infectious Disease"/>
            <person name="Wu L."/>
            <person name="Ma J."/>
        </authorList>
    </citation>
    <scope>NUCLEOTIDE SEQUENCE [LARGE SCALE GENOMIC DNA]</scope>
    <source>
        <strain evidence="12">CCUG 49339</strain>
    </source>
</reference>
<organism evidence="11 12">
    <name type="scientific">Bacillus salitolerans</name>
    <dbReference type="NCBI Taxonomy" id="1437434"/>
    <lineage>
        <taxon>Bacteria</taxon>
        <taxon>Bacillati</taxon>
        <taxon>Bacillota</taxon>
        <taxon>Bacilli</taxon>
        <taxon>Bacillales</taxon>
        <taxon>Bacillaceae</taxon>
        <taxon>Bacillus</taxon>
    </lineage>
</organism>
<evidence type="ECO:0000313" key="11">
    <source>
        <dbReference type="EMBL" id="MFD1736448.1"/>
    </source>
</evidence>
<keyword evidence="6 11" id="KW-0067">ATP-binding</keyword>
<evidence type="ECO:0000256" key="2">
    <source>
        <dbReference type="ARBA" id="ARBA00009404"/>
    </source>
</evidence>
<evidence type="ECO:0000256" key="9">
    <source>
        <dbReference type="ARBA" id="ARBA00034076"/>
    </source>
</evidence>
<dbReference type="Proteomes" id="UP001597214">
    <property type="component" value="Unassembled WGS sequence"/>
</dbReference>
<dbReference type="InterPro" id="IPR003593">
    <property type="entry name" value="AAA+_ATPase"/>
</dbReference>
<evidence type="ECO:0000259" key="10">
    <source>
        <dbReference type="PROSITE" id="PS50893"/>
    </source>
</evidence>
<dbReference type="PANTHER" id="PTHR43790">
    <property type="entry name" value="CARBOHYDRATE TRANSPORT ATP-BINDING PROTEIN MG119-RELATED"/>
    <property type="match status" value="1"/>
</dbReference>
<sequence length="496" mass="54903">MKQMNKSFSSVPALKNVHFSIKKGEIHALLGANGAGKSTLMKILSGAYTADSGDIFIDDKPVKMNNPKQAKELGIQCVYQEVDVALVPHLTVAENILLDRQTDRNRKLWISWKKFYHEAEEIIKRLGFSLSVKKKVEDLSLAEKQLVLIARAIKEQAKIVIFDEPTAPLSADESERLFTIMKTLRDTGVGCIFISHRLPEVFQICDQISVMRDGEKVVTIPTSSTTIDEVIENMLGKSLEEEFPIIHSNPGKSLLTVSNLSGEKVKEVNLHVREGEIVGIVGLVGAGKTELSKAIYGAYSTYTGEIFKGNKKLSIVHPLQAIQNGIVLVPEERRKEGILVEESINTNLSLPILSKMTKLGFISRGLELRHAKSMINQLKIKTTNSYEVVGHLSGGNQQKVAVGKWLKTDAAVYMFDEPTKGVDIGAKSEIYRLIGELAGKQKGILYFTSEIAEVLGIASRIYIMCDGKIVKELLREEASQEEIMYYASGGEEEHTA</sequence>
<dbReference type="InterPro" id="IPR017871">
    <property type="entry name" value="ABC_transporter-like_CS"/>
</dbReference>
<gene>
    <name evidence="11" type="ORF">ACFSCX_07710</name>
</gene>
<evidence type="ECO:0000256" key="3">
    <source>
        <dbReference type="ARBA" id="ARBA00011262"/>
    </source>
</evidence>
<dbReference type="RefSeq" id="WP_377927671.1">
    <property type="nucleotide sequence ID" value="NZ_JBHUEM010000008.1"/>
</dbReference>
<comment type="similarity">
    <text evidence="2">Belongs to the ABC transporter superfamily. AI-2 autoinducer porter (TC 3.A.1.2.8) family.</text>
</comment>
<dbReference type="PROSITE" id="PS00211">
    <property type="entry name" value="ABC_TRANSPORTER_1"/>
    <property type="match status" value="1"/>
</dbReference>
<dbReference type="EMBL" id="JBHUEM010000008">
    <property type="protein sequence ID" value="MFD1736448.1"/>
    <property type="molecule type" value="Genomic_DNA"/>
</dbReference>
<evidence type="ECO:0000256" key="1">
    <source>
        <dbReference type="ARBA" id="ARBA00004417"/>
    </source>
</evidence>
<dbReference type="SUPFAM" id="SSF52540">
    <property type="entry name" value="P-loop containing nucleoside triphosphate hydrolases"/>
    <property type="match status" value="2"/>
</dbReference>
<protein>
    <recommendedName>
        <fullName evidence="4">Autoinducer 2 import ATP-binding protein LsrA</fullName>
        <ecNumber evidence="8">7.6.2.13</ecNumber>
    </recommendedName>
</protein>
<dbReference type="PANTHER" id="PTHR43790:SF2">
    <property type="entry name" value="AUTOINDUCER 2 IMPORT ATP-BINDING PROTEIN LSRA"/>
    <property type="match status" value="1"/>
</dbReference>
<comment type="function">
    <text evidence="7">Part of the ABC transporter complex LsrABCD involved in autoinducer 2 (AI-2) import. Responsible for energy coupling to the transport system.</text>
</comment>
<keyword evidence="12" id="KW-1185">Reference proteome</keyword>
<evidence type="ECO:0000256" key="6">
    <source>
        <dbReference type="ARBA" id="ARBA00022840"/>
    </source>
</evidence>
<dbReference type="InterPro" id="IPR003439">
    <property type="entry name" value="ABC_transporter-like_ATP-bd"/>
</dbReference>
<comment type="catalytic activity">
    <reaction evidence="9">
        <text>ATP + H2O + (2R,4S)-2-methyl-2,3,3,4-tetrahydroxytetrahydrofuran-[AI-2-binding protein]Side 1 = ADP + phosphate + (2R,4S)-2-methyl-2,3,3,4-tetrahydroxytetrahydrofuranSide 2 + [AI-2-binding protein]Side 1.</text>
        <dbReference type="EC" id="7.6.2.13"/>
    </reaction>
</comment>
<keyword evidence="5" id="KW-0547">Nucleotide-binding</keyword>
<feature type="domain" description="ABC transporter" evidence="10">
    <location>
        <begin position="245"/>
        <end position="491"/>
    </location>
</feature>
<feature type="domain" description="ABC transporter" evidence="10">
    <location>
        <begin position="1"/>
        <end position="238"/>
    </location>
</feature>
<dbReference type="InterPro" id="IPR050107">
    <property type="entry name" value="ABC_carbohydrate_import_ATPase"/>
</dbReference>
<dbReference type="GO" id="GO:0005524">
    <property type="term" value="F:ATP binding"/>
    <property type="evidence" value="ECO:0007669"/>
    <property type="project" value="UniProtKB-KW"/>
</dbReference>
<dbReference type="PROSITE" id="PS50893">
    <property type="entry name" value="ABC_TRANSPORTER_2"/>
    <property type="match status" value="2"/>
</dbReference>
<evidence type="ECO:0000256" key="8">
    <source>
        <dbReference type="ARBA" id="ARBA00023798"/>
    </source>
</evidence>
<proteinExistence type="inferred from homology"/>
<evidence type="ECO:0000313" key="12">
    <source>
        <dbReference type="Proteomes" id="UP001597214"/>
    </source>
</evidence>
<dbReference type="CDD" id="cd03216">
    <property type="entry name" value="ABC_Carb_Monos_I"/>
    <property type="match status" value="1"/>
</dbReference>
<dbReference type="InterPro" id="IPR027417">
    <property type="entry name" value="P-loop_NTPase"/>
</dbReference>
<evidence type="ECO:0000256" key="4">
    <source>
        <dbReference type="ARBA" id="ARBA00019459"/>
    </source>
</evidence>
<name>A0ABW4LP35_9BACI</name>
<evidence type="ECO:0000256" key="7">
    <source>
        <dbReference type="ARBA" id="ARBA00023747"/>
    </source>
</evidence>
<dbReference type="CDD" id="cd03215">
    <property type="entry name" value="ABC_Carb_Monos_II"/>
    <property type="match status" value="1"/>
</dbReference>
<comment type="caution">
    <text evidence="11">The sequence shown here is derived from an EMBL/GenBank/DDBJ whole genome shotgun (WGS) entry which is preliminary data.</text>
</comment>